<keyword evidence="3" id="KW-1185">Reference proteome</keyword>
<sequence length="145" mass="15498">MQEKQCGSERRWTCPNSPEGGARMEVGGPELHPAVKGLRCRVAEGSLMPATSPCVRKGRAVGSRPQACLATMQEIRTSSQGCVHVKRADVREVPAGHPPASAPWGSEVGVSLRRAAECKPTRARCCILRSPAWPTVGLSPRVCSE</sequence>
<feature type="region of interest" description="Disordered" evidence="1">
    <location>
        <begin position="1"/>
        <end position="30"/>
    </location>
</feature>
<dbReference type="EMBL" id="OX459964">
    <property type="protein sequence ID" value="CAI9168239.1"/>
    <property type="molecule type" value="Genomic_DNA"/>
</dbReference>
<evidence type="ECO:0000313" key="3">
    <source>
        <dbReference type="Proteomes" id="UP001176941"/>
    </source>
</evidence>
<accession>A0ABN8Z8L1</accession>
<gene>
    <name evidence="2" type="ORF">MRATA1EN1_LOCUS17201</name>
</gene>
<feature type="compositionally biased region" description="Basic and acidic residues" evidence="1">
    <location>
        <begin position="1"/>
        <end position="12"/>
    </location>
</feature>
<organism evidence="2 3">
    <name type="scientific">Rangifer tarandus platyrhynchus</name>
    <name type="common">Svalbard reindeer</name>
    <dbReference type="NCBI Taxonomy" id="3082113"/>
    <lineage>
        <taxon>Eukaryota</taxon>
        <taxon>Metazoa</taxon>
        <taxon>Chordata</taxon>
        <taxon>Craniata</taxon>
        <taxon>Vertebrata</taxon>
        <taxon>Euteleostomi</taxon>
        <taxon>Mammalia</taxon>
        <taxon>Eutheria</taxon>
        <taxon>Laurasiatheria</taxon>
        <taxon>Artiodactyla</taxon>
        <taxon>Ruminantia</taxon>
        <taxon>Pecora</taxon>
        <taxon>Cervidae</taxon>
        <taxon>Odocoileinae</taxon>
        <taxon>Rangifer</taxon>
    </lineage>
</organism>
<reference evidence="2" key="1">
    <citation type="submission" date="2023-04" db="EMBL/GenBank/DDBJ databases">
        <authorList>
            <consortium name="ELIXIR-Norway"/>
        </authorList>
    </citation>
    <scope>NUCLEOTIDE SEQUENCE [LARGE SCALE GENOMIC DNA]</scope>
</reference>
<evidence type="ECO:0000313" key="2">
    <source>
        <dbReference type="EMBL" id="CAI9168239.1"/>
    </source>
</evidence>
<protein>
    <submittedName>
        <fullName evidence="2">Uncharacterized protein</fullName>
    </submittedName>
</protein>
<name>A0ABN8Z8L1_RANTA</name>
<dbReference type="Proteomes" id="UP001176941">
    <property type="component" value="Chromosome 28"/>
</dbReference>
<proteinExistence type="predicted"/>
<evidence type="ECO:0000256" key="1">
    <source>
        <dbReference type="SAM" id="MobiDB-lite"/>
    </source>
</evidence>